<name>L8GS78_ACACF</name>
<dbReference type="EMBL" id="KB008010">
    <property type="protein sequence ID" value="ELR16034.1"/>
    <property type="molecule type" value="Genomic_DNA"/>
</dbReference>
<dbReference type="PANTHER" id="PTHR23055:SF183">
    <property type="entry name" value="RECOVERIN FAMILY PROTEIN DDB_G0274781"/>
    <property type="match status" value="1"/>
</dbReference>
<dbReference type="AlphaFoldDB" id="L8GS78"/>
<evidence type="ECO:0000256" key="3">
    <source>
        <dbReference type="ARBA" id="ARBA00022837"/>
    </source>
</evidence>
<dbReference type="Pfam" id="PF13499">
    <property type="entry name" value="EF-hand_7"/>
    <property type="match status" value="1"/>
</dbReference>
<dbReference type="PANTHER" id="PTHR23055">
    <property type="entry name" value="CALCIUM BINDING PROTEINS"/>
    <property type="match status" value="1"/>
</dbReference>
<dbReference type="InterPro" id="IPR018247">
    <property type="entry name" value="EF_Hand_1_Ca_BS"/>
</dbReference>
<dbReference type="SUPFAM" id="SSF47473">
    <property type="entry name" value="EF-hand"/>
    <property type="match status" value="1"/>
</dbReference>
<dbReference type="GeneID" id="14916711"/>
<dbReference type="Proteomes" id="UP000011083">
    <property type="component" value="Unassembled WGS sequence"/>
</dbReference>
<protein>
    <submittedName>
        <fullName evidence="5">NCS1/frequenin-related protein</fullName>
    </submittedName>
</protein>
<dbReference type="VEuPathDB" id="AmoebaDB:ACA1_223320"/>
<feature type="domain" description="EF-hand" evidence="4">
    <location>
        <begin position="150"/>
        <end position="185"/>
    </location>
</feature>
<feature type="domain" description="EF-hand" evidence="4">
    <location>
        <begin position="53"/>
        <end position="88"/>
    </location>
</feature>
<dbReference type="Gene3D" id="1.10.238.10">
    <property type="entry name" value="EF-hand"/>
    <property type="match status" value="1"/>
</dbReference>
<evidence type="ECO:0000313" key="6">
    <source>
        <dbReference type="Proteomes" id="UP000011083"/>
    </source>
</evidence>
<dbReference type="OMA" id="MFQQAWI"/>
<gene>
    <name evidence="5" type="ORF">ACA1_223320</name>
</gene>
<dbReference type="PROSITE" id="PS50222">
    <property type="entry name" value="EF_HAND_2"/>
    <property type="match status" value="3"/>
</dbReference>
<keyword evidence="1" id="KW-0479">Metal-binding</keyword>
<dbReference type="Pfam" id="PF00036">
    <property type="entry name" value="EF-hand_1"/>
    <property type="match status" value="1"/>
</dbReference>
<accession>L8GS78</accession>
<dbReference type="InterPro" id="IPR002048">
    <property type="entry name" value="EF_hand_dom"/>
</dbReference>
<dbReference type="RefSeq" id="XP_004338047.1">
    <property type="nucleotide sequence ID" value="XM_004337999.1"/>
</dbReference>
<keyword evidence="6" id="KW-1185">Reference proteome</keyword>
<proteinExistence type="predicted"/>
<reference evidence="5 6" key="1">
    <citation type="journal article" date="2013" name="Genome Biol.">
        <title>Genome of Acanthamoeba castellanii highlights extensive lateral gene transfer and early evolution of tyrosine kinase signaling.</title>
        <authorList>
            <person name="Clarke M."/>
            <person name="Lohan A.J."/>
            <person name="Liu B."/>
            <person name="Lagkouvardos I."/>
            <person name="Roy S."/>
            <person name="Zafar N."/>
            <person name="Bertelli C."/>
            <person name="Schilde C."/>
            <person name="Kianianmomeni A."/>
            <person name="Burglin T.R."/>
            <person name="Frech C."/>
            <person name="Turcotte B."/>
            <person name="Kopec K.O."/>
            <person name="Synnott J.M."/>
            <person name="Choo C."/>
            <person name="Paponov I."/>
            <person name="Finkler A."/>
            <person name="Soon Heng Tan C."/>
            <person name="Hutchins A.P."/>
            <person name="Weinmeier T."/>
            <person name="Rattei T."/>
            <person name="Chu J.S."/>
            <person name="Gimenez G."/>
            <person name="Irimia M."/>
            <person name="Rigden D.J."/>
            <person name="Fitzpatrick D.A."/>
            <person name="Lorenzo-Morales J."/>
            <person name="Bateman A."/>
            <person name="Chiu C.H."/>
            <person name="Tang P."/>
            <person name="Hegemann P."/>
            <person name="Fromm H."/>
            <person name="Raoult D."/>
            <person name="Greub G."/>
            <person name="Miranda-Saavedra D."/>
            <person name="Chen N."/>
            <person name="Nash P."/>
            <person name="Ginger M.L."/>
            <person name="Horn M."/>
            <person name="Schaap P."/>
            <person name="Caler L."/>
            <person name="Loftus B."/>
        </authorList>
    </citation>
    <scope>NUCLEOTIDE SEQUENCE [LARGE SCALE GENOMIC DNA]</scope>
    <source>
        <strain evidence="5 6">Neff</strain>
    </source>
</reference>
<keyword evidence="2" id="KW-0677">Repeat</keyword>
<dbReference type="OrthoDB" id="191686at2759"/>
<evidence type="ECO:0000256" key="1">
    <source>
        <dbReference type="ARBA" id="ARBA00022723"/>
    </source>
</evidence>
<evidence type="ECO:0000313" key="5">
    <source>
        <dbReference type="EMBL" id="ELR16034.1"/>
    </source>
</evidence>
<feature type="domain" description="EF-hand" evidence="4">
    <location>
        <begin position="89"/>
        <end position="124"/>
    </location>
</feature>
<keyword evidence="3" id="KW-0106">Calcium</keyword>
<evidence type="ECO:0000256" key="2">
    <source>
        <dbReference type="ARBA" id="ARBA00022737"/>
    </source>
</evidence>
<dbReference type="InterPro" id="IPR011992">
    <property type="entry name" value="EF-hand-dom_pair"/>
</dbReference>
<dbReference type="InterPro" id="IPR028846">
    <property type="entry name" value="Recoverin"/>
</dbReference>
<sequence>MVKKLQEETHFDKVEVKSLYSTFNECATDGKLDRPAFKKAIGKLEEAGLKKLDDTPFPDRMFELLDLNKDGTVDLQEFISGLSFLCKGTPEEKLLLSFKAYDIDGNGYITKDELCLMFKQAWISGFKALCTTHGNEELSMEELNEFAEEMATLFADNAFDTLDTNKDGKLSFEEFKEFALAEPKITATLNGFKREVTITF</sequence>
<dbReference type="CDD" id="cd00051">
    <property type="entry name" value="EFh"/>
    <property type="match status" value="2"/>
</dbReference>
<organism evidence="5 6">
    <name type="scientific">Acanthamoeba castellanii (strain ATCC 30010 / Neff)</name>
    <dbReference type="NCBI Taxonomy" id="1257118"/>
    <lineage>
        <taxon>Eukaryota</taxon>
        <taxon>Amoebozoa</taxon>
        <taxon>Discosea</taxon>
        <taxon>Longamoebia</taxon>
        <taxon>Centramoebida</taxon>
        <taxon>Acanthamoebidae</taxon>
        <taxon>Acanthamoeba</taxon>
    </lineage>
</organism>
<dbReference type="KEGG" id="acan:ACA1_223320"/>
<dbReference type="STRING" id="1257118.L8GS78"/>
<evidence type="ECO:0000259" key="4">
    <source>
        <dbReference type="PROSITE" id="PS50222"/>
    </source>
</evidence>
<dbReference type="GO" id="GO:0005509">
    <property type="term" value="F:calcium ion binding"/>
    <property type="evidence" value="ECO:0007669"/>
    <property type="project" value="InterPro"/>
</dbReference>
<dbReference type="PROSITE" id="PS00018">
    <property type="entry name" value="EF_HAND_1"/>
    <property type="match status" value="3"/>
</dbReference>
<dbReference type="SMART" id="SM00054">
    <property type="entry name" value="EFh"/>
    <property type="match status" value="3"/>
</dbReference>